<dbReference type="EMBL" id="JAPDRQ010000090">
    <property type="protein sequence ID" value="KAJ9655731.1"/>
    <property type="molecule type" value="Genomic_DNA"/>
</dbReference>
<gene>
    <name evidence="1" type="primary">SEC26</name>
    <name evidence="1" type="ORF">H2198_005437</name>
</gene>
<keyword evidence="2" id="KW-1185">Reference proteome</keyword>
<evidence type="ECO:0000313" key="2">
    <source>
        <dbReference type="Proteomes" id="UP001172386"/>
    </source>
</evidence>
<evidence type="ECO:0000313" key="1">
    <source>
        <dbReference type="EMBL" id="KAJ9655731.1"/>
    </source>
</evidence>
<dbReference type="Proteomes" id="UP001172386">
    <property type="component" value="Unassembled WGS sequence"/>
</dbReference>
<sequence length="958" mass="106562">MATFLDSAYSLVHLDNTADQPSQQDLKTQLEKGTDETKVETMKRVLTIMLNGDPMPNLLMHIIRFVMPSKSKPLKKLLYFYYEICPKLDSNGKLKQEMILVCNGIRNDLQHPNEFIRGNTLRFLSKLREPELIEPLLSAAQTCLDHRHAYVRKNAVFALASVYQHAQHLIPDAPEMLHTFLATESDNTCKRNAFAALMSISHEKALDYLTSILDGVPNADELLQLVELEFIRKDAGDNQTNKSRYLRLIFDLLEANTSTVVYEAATSLTALTNNPVAVKAAAAKLIELSIKEADNNVKLIVLDRVDQLRRKNEGVLDDLTMEILRVLSSPDLDVRRKALGIALEMVSSKNVQEVIMLLKKELSKTVDEQYEKNAEYRQLLIQSIHQCAIKFSEIAASVVDVLMDFITDFSGSSAVEVISFVKEVVEKFPALRSSIVERLVSTLGEVRAGKVYRGALWVIGEYSLQENDIKEAWKRIRASLGEIPILASEQRLLDEANNEDAPESKDQVNGHAKTAPTGSRKVLADGTYATESALTSDSAAKAKLEAVKAAQKPPLRQLILDGDYYLSTVLSSTLTKLVMRFSEISSNQERTNALRAEAMLIMVSIIRVGQSHFVKAPIDEDSIDRIMSCVRSLAEFSQRKELETSFLDDTRHAFAAMVAVEEKKRAARAAVEKAKTASAVDDLFSIRQLAKKSTTDDTDEIELDLEKATGGDTAYNEDLTSKLSRVVQLTGFSDPVYAEAYVKVHQFDIVLDVLLVNQTNETLQNLSVEFATLGDLKVVERPTTHNLGPQDFLNVQSTIKVSSTDTGVIFGNVVYDSPSGTDTRVVILNDVHADIMDYIQPASCTETQFRTMWTEFEWENKVNINSKSTNKTLREFLESLMKSTNMTCLTPEASLKGDCQFLSANLYARSVFGEDALANLSIEKTADGTISGFVRIRSRSQGLALSLGSLKGLKAGTY</sequence>
<proteinExistence type="predicted"/>
<name>A0ACC3A642_9EURO</name>
<organism evidence="1 2">
    <name type="scientific">Neophaeococcomyces mojaviensis</name>
    <dbReference type="NCBI Taxonomy" id="3383035"/>
    <lineage>
        <taxon>Eukaryota</taxon>
        <taxon>Fungi</taxon>
        <taxon>Dikarya</taxon>
        <taxon>Ascomycota</taxon>
        <taxon>Pezizomycotina</taxon>
        <taxon>Eurotiomycetes</taxon>
        <taxon>Chaetothyriomycetidae</taxon>
        <taxon>Chaetothyriales</taxon>
        <taxon>Chaetothyriales incertae sedis</taxon>
        <taxon>Neophaeococcomyces</taxon>
    </lineage>
</organism>
<protein>
    <submittedName>
        <fullName evidence="1">Coatomer subunit beta</fullName>
    </submittedName>
</protein>
<comment type="caution">
    <text evidence="1">The sequence shown here is derived from an EMBL/GenBank/DDBJ whole genome shotgun (WGS) entry which is preliminary data.</text>
</comment>
<accession>A0ACC3A642</accession>
<reference evidence="1" key="1">
    <citation type="submission" date="2022-10" db="EMBL/GenBank/DDBJ databases">
        <title>Culturing micro-colonial fungi from biological soil crusts in the Mojave desert and describing Neophaeococcomyces mojavensis, and introducing the new genera and species Taxawa tesnikishii.</title>
        <authorList>
            <person name="Kurbessoian T."/>
            <person name="Stajich J.E."/>
        </authorList>
    </citation>
    <scope>NUCLEOTIDE SEQUENCE</scope>
    <source>
        <strain evidence="1">JES_112</strain>
    </source>
</reference>